<dbReference type="InterPro" id="IPR006162">
    <property type="entry name" value="Ppantetheine_attach_site"/>
</dbReference>
<dbReference type="HAMAP" id="MF_01217">
    <property type="entry name" value="Acyl_carrier"/>
    <property type="match status" value="1"/>
</dbReference>
<dbReference type="Pfam" id="PF00550">
    <property type="entry name" value="PP-binding"/>
    <property type="match status" value="1"/>
</dbReference>
<comment type="similarity">
    <text evidence="3">Belongs to the acyl carrier protein (ACP) family.</text>
</comment>
<evidence type="ECO:0000256" key="4">
    <source>
        <dbReference type="ARBA" id="ARBA00022448"/>
    </source>
</evidence>
<dbReference type="AlphaFoldDB" id="T2MJP7"/>
<keyword evidence="13 14" id="KW-0275">Fatty acid biosynthesis</keyword>
<evidence type="ECO:0000256" key="14">
    <source>
        <dbReference type="RuleBase" id="RU000722"/>
    </source>
</evidence>
<protein>
    <recommendedName>
        <fullName evidence="14">Acyl carrier protein</fullName>
    </recommendedName>
</protein>
<dbReference type="FunFam" id="1.10.1200.10:FF:000003">
    <property type="entry name" value="Acyl carrier protein"/>
    <property type="match status" value="1"/>
</dbReference>
<name>T2MJP7_HYDVU</name>
<keyword evidence="8" id="KW-0276">Fatty acid metabolism</keyword>
<accession>T2MJP7</accession>
<comment type="subcellular location">
    <subcellularLocation>
        <location evidence="1">Mitochondrion</location>
    </subcellularLocation>
</comment>
<evidence type="ECO:0000256" key="11">
    <source>
        <dbReference type="ARBA" id="ARBA00023098"/>
    </source>
</evidence>
<evidence type="ECO:0000259" key="15">
    <source>
        <dbReference type="PROSITE" id="PS50075"/>
    </source>
</evidence>
<dbReference type="InterPro" id="IPR009081">
    <property type="entry name" value="PP-bd_ACP"/>
</dbReference>
<dbReference type="NCBIfam" id="TIGR00517">
    <property type="entry name" value="acyl_carrier"/>
    <property type="match status" value="1"/>
</dbReference>
<feature type="non-terminal residue" evidence="16">
    <location>
        <position position="1"/>
    </location>
</feature>
<sequence>RSLLNMAALRGAHALRNINRCMPKKQINKIAAFTNQTRTFHLLNINVLKLQCLPKPSPFAASLRYYGDDHHDHDGHGHGSSESIEEQTLNVLKLFDKVDPSKVTLEAHFINDLGLDSLDVVEVVMAFEDEFGIEISDDEAEKIFTVQQAADLIKHKLDH</sequence>
<keyword evidence="10" id="KW-0249">Electron transport</keyword>
<dbReference type="SUPFAM" id="SSF47336">
    <property type="entry name" value="ACP-like"/>
    <property type="match status" value="1"/>
</dbReference>
<reference evidence="16" key="1">
    <citation type="journal article" date="2013" name="Genome Biol. Evol.">
        <title>Punctuated emergences of genetic and phenotypic innovations in eumetazoan, bilaterian, euteleostome, and hominidae ancestors.</title>
        <authorList>
            <person name="Wenger Y."/>
            <person name="Galliot B."/>
        </authorList>
    </citation>
    <scope>NUCLEOTIDE SEQUENCE</scope>
    <source>
        <tissue evidence="16">Whole animals</tissue>
    </source>
</reference>
<dbReference type="PANTHER" id="PTHR20863">
    <property type="entry name" value="ACYL CARRIER PROTEIN"/>
    <property type="match status" value="1"/>
</dbReference>
<keyword evidence="9" id="KW-0809">Transit peptide</keyword>
<dbReference type="InterPro" id="IPR036736">
    <property type="entry name" value="ACP-like_sf"/>
</dbReference>
<dbReference type="Gene3D" id="1.10.1200.10">
    <property type="entry name" value="ACP-like"/>
    <property type="match status" value="1"/>
</dbReference>
<evidence type="ECO:0000256" key="9">
    <source>
        <dbReference type="ARBA" id="ARBA00022946"/>
    </source>
</evidence>
<keyword evidence="12" id="KW-0496">Mitochondrion</keyword>
<organism evidence="16">
    <name type="scientific">Hydra vulgaris</name>
    <name type="common">Hydra</name>
    <name type="synonym">Hydra attenuata</name>
    <dbReference type="NCBI Taxonomy" id="6087"/>
    <lineage>
        <taxon>Eukaryota</taxon>
        <taxon>Metazoa</taxon>
        <taxon>Cnidaria</taxon>
        <taxon>Hydrozoa</taxon>
        <taxon>Hydroidolina</taxon>
        <taxon>Anthoathecata</taxon>
        <taxon>Aplanulata</taxon>
        <taxon>Hydridae</taxon>
        <taxon>Hydra</taxon>
    </lineage>
</organism>
<evidence type="ECO:0000313" key="16">
    <source>
        <dbReference type="EMBL" id="CDG72145.1"/>
    </source>
</evidence>
<comment type="function">
    <text evidence="14">Carrier of the growing fatty acid chain in fatty acid biosynthesis.</text>
</comment>
<dbReference type="GO" id="GO:0000036">
    <property type="term" value="F:acyl carrier activity"/>
    <property type="evidence" value="ECO:0007669"/>
    <property type="project" value="TreeGrafter"/>
</dbReference>
<dbReference type="PROSITE" id="PS00012">
    <property type="entry name" value="PHOSPHOPANTETHEINE"/>
    <property type="match status" value="1"/>
</dbReference>
<keyword evidence="6 14" id="KW-0444">Lipid biosynthesis</keyword>
<dbReference type="PROSITE" id="PS50075">
    <property type="entry name" value="CARRIER"/>
    <property type="match status" value="1"/>
</dbReference>
<dbReference type="PANTHER" id="PTHR20863:SF28">
    <property type="entry name" value="ACYL CARRIER PROTEIN, MITOCHONDRIAL"/>
    <property type="match status" value="1"/>
</dbReference>
<dbReference type="GO" id="GO:0005739">
    <property type="term" value="C:mitochondrion"/>
    <property type="evidence" value="ECO:0007669"/>
    <property type="project" value="UniProtKB-SubCell"/>
</dbReference>
<dbReference type="NCBIfam" id="NF002148">
    <property type="entry name" value="PRK00982.1-2"/>
    <property type="match status" value="1"/>
</dbReference>
<dbReference type="OrthoDB" id="448946at2759"/>
<evidence type="ECO:0000256" key="7">
    <source>
        <dbReference type="ARBA" id="ARBA00022553"/>
    </source>
</evidence>
<keyword evidence="5 14" id="KW-0596">Phosphopantetheine</keyword>
<gene>
    <name evidence="16" type="primary">NDUFAB1</name>
</gene>
<evidence type="ECO:0000256" key="12">
    <source>
        <dbReference type="ARBA" id="ARBA00023128"/>
    </source>
</evidence>
<comment type="pathway">
    <text evidence="2">Lipid metabolism; fatty acid biosynthesis.</text>
</comment>
<evidence type="ECO:0000256" key="2">
    <source>
        <dbReference type="ARBA" id="ARBA00005194"/>
    </source>
</evidence>
<evidence type="ECO:0000256" key="13">
    <source>
        <dbReference type="ARBA" id="ARBA00023160"/>
    </source>
</evidence>
<dbReference type="InterPro" id="IPR003231">
    <property type="entry name" value="ACP"/>
</dbReference>
<evidence type="ECO:0000256" key="1">
    <source>
        <dbReference type="ARBA" id="ARBA00004173"/>
    </source>
</evidence>
<dbReference type="EMBL" id="HAAD01005913">
    <property type="protein sequence ID" value="CDG72145.1"/>
    <property type="molecule type" value="mRNA"/>
</dbReference>
<keyword evidence="7" id="KW-0597">Phosphoprotein</keyword>
<keyword evidence="11" id="KW-0443">Lipid metabolism</keyword>
<evidence type="ECO:0000256" key="3">
    <source>
        <dbReference type="ARBA" id="ARBA00010930"/>
    </source>
</evidence>
<keyword evidence="4" id="KW-0813">Transport</keyword>
<evidence type="ECO:0000256" key="5">
    <source>
        <dbReference type="ARBA" id="ARBA00022450"/>
    </source>
</evidence>
<proteinExistence type="evidence at transcript level"/>
<feature type="domain" description="Carrier" evidence="15">
    <location>
        <begin position="82"/>
        <end position="157"/>
    </location>
</feature>
<evidence type="ECO:0000256" key="6">
    <source>
        <dbReference type="ARBA" id="ARBA00022516"/>
    </source>
</evidence>
<dbReference type="GO" id="GO:0000035">
    <property type="term" value="F:acyl binding"/>
    <property type="evidence" value="ECO:0007669"/>
    <property type="project" value="TreeGrafter"/>
</dbReference>
<evidence type="ECO:0000256" key="10">
    <source>
        <dbReference type="ARBA" id="ARBA00022982"/>
    </source>
</evidence>
<evidence type="ECO:0000256" key="8">
    <source>
        <dbReference type="ARBA" id="ARBA00022832"/>
    </source>
</evidence>